<dbReference type="PANTHER" id="PTHR43283">
    <property type="entry name" value="BETA-LACTAMASE-RELATED"/>
    <property type="match status" value="1"/>
</dbReference>
<dbReference type="AlphaFoldDB" id="A0A0S2I4P7"/>
<dbReference type="RefSeq" id="WP_057954585.1">
    <property type="nucleotide sequence ID" value="NZ_CP013118.1"/>
</dbReference>
<gene>
    <name evidence="2" type="primary">nylB'</name>
    <name evidence="2" type="ORF">L21SP5_03698</name>
</gene>
<dbReference type="Gene3D" id="3.40.710.10">
    <property type="entry name" value="DD-peptidase/beta-lactamase superfamily"/>
    <property type="match status" value="1"/>
</dbReference>
<dbReference type="KEGG" id="blq:L21SP5_03698"/>
<dbReference type="PATRIC" id="fig|1307839.3.peg.3954"/>
<evidence type="ECO:0000259" key="1">
    <source>
        <dbReference type="Pfam" id="PF00144"/>
    </source>
</evidence>
<dbReference type="OrthoDB" id="1185352at2"/>
<dbReference type="PROSITE" id="PS51257">
    <property type="entry name" value="PROKAR_LIPOPROTEIN"/>
    <property type="match status" value="1"/>
</dbReference>
<name>A0A0S2I4P7_9BACT</name>
<dbReference type="Proteomes" id="UP000064893">
    <property type="component" value="Chromosome"/>
</dbReference>
<dbReference type="Pfam" id="PF00144">
    <property type="entry name" value="Beta-lactamase"/>
    <property type="match status" value="1"/>
</dbReference>
<dbReference type="SUPFAM" id="SSF56601">
    <property type="entry name" value="beta-lactamase/transpeptidase-like"/>
    <property type="match status" value="1"/>
</dbReference>
<reference evidence="2 3" key="1">
    <citation type="submission" date="2015-11" db="EMBL/GenBank/DDBJ databases">
        <title>Description and complete genome sequence of a novel strain predominating in hypersaline microbial mats and representing a new family of the Bacteriodetes phylum.</title>
        <authorList>
            <person name="Spring S."/>
            <person name="Bunk B."/>
            <person name="Sproer C."/>
            <person name="Klenk H.-P."/>
        </authorList>
    </citation>
    <scope>NUCLEOTIDE SEQUENCE [LARGE SCALE GENOMIC DNA]</scope>
    <source>
        <strain evidence="2 3">L21-Spi-D4</strain>
    </source>
</reference>
<dbReference type="EC" id="3.5.1.46" evidence="2"/>
<dbReference type="EMBL" id="CP013118">
    <property type="protein sequence ID" value="ALO17296.1"/>
    <property type="molecule type" value="Genomic_DNA"/>
</dbReference>
<keyword evidence="2" id="KW-0378">Hydrolase</keyword>
<evidence type="ECO:0000313" key="2">
    <source>
        <dbReference type="EMBL" id="ALO17296.1"/>
    </source>
</evidence>
<dbReference type="GO" id="GO:0019875">
    <property type="term" value="F:6-aminohexanoate-dimer hydrolase activity"/>
    <property type="evidence" value="ECO:0007669"/>
    <property type="project" value="UniProtKB-EC"/>
</dbReference>
<sequence length="380" mass="43867">MSRLRIVLLILVSLFVFSSCGYFWRALVYQKVDIDDYKIFPNRMVEAGEHEPWAKSTDYNSYTLSDTTFEQAMALKSVAYLVIQDGKILYENYWDNYTDSSWSNSFSAAKSIVSLLVGVAIEEGHIGSVNDRVSKYVTEYDNETNRDLRIKDVLTMSSGLNWHEAYANPWSKTTKAYYGRKLEKMILKLKMKSEPGKYFHYFSGDTELLAIILRRATGMSLADYASEKLWKKIEAKHDALWSLDHEGGIEKAYCCFNSNARDFARIGQLVLNDGSWDGAQVVPEDWLEQSLKPADHLLTEDEKKPVDFYGYQWWMVNHQGHMTYYARGLAGQYIFIVPDLDMVIVRLGHKRSKERVNNLPSDIYLWLDTGFKIAQTKNAQ</sequence>
<dbReference type="InterPro" id="IPR001466">
    <property type="entry name" value="Beta-lactam-related"/>
</dbReference>
<dbReference type="InterPro" id="IPR012338">
    <property type="entry name" value="Beta-lactam/transpept-like"/>
</dbReference>
<keyword evidence="3" id="KW-1185">Reference proteome</keyword>
<accession>A0A0S2I4P7</accession>
<dbReference type="PANTHER" id="PTHR43283:SF7">
    <property type="entry name" value="BETA-LACTAMASE-RELATED DOMAIN-CONTAINING PROTEIN"/>
    <property type="match status" value="1"/>
</dbReference>
<proteinExistence type="predicted"/>
<protein>
    <submittedName>
        <fullName evidence="2">6-aminohexanoate-dimer hydrolase</fullName>
        <ecNumber evidence="2">3.5.1.46</ecNumber>
    </submittedName>
</protein>
<evidence type="ECO:0000313" key="3">
    <source>
        <dbReference type="Proteomes" id="UP000064893"/>
    </source>
</evidence>
<organism evidence="2 3">
    <name type="scientific">Salinivirga cyanobacteriivorans</name>
    <dbReference type="NCBI Taxonomy" id="1307839"/>
    <lineage>
        <taxon>Bacteria</taxon>
        <taxon>Pseudomonadati</taxon>
        <taxon>Bacteroidota</taxon>
        <taxon>Bacteroidia</taxon>
        <taxon>Bacteroidales</taxon>
        <taxon>Salinivirgaceae</taxon>
        <taxon>Salinivirga</taxon>
    </lineage>
</organism>
<dbReference type="InterPro" id="IPR050789">
    <property type="entry name" value="Diverse_Enzym_Activities"/>
</dbReference>
<feature type="domain" description="Beta-lactamase-related" evidence="1">
    <location>
        <begin position="67"/>
        <end position="352"/>
    </location>
</feature>